<keyword evidence="1" id="KW-1133">Transmembrane helix</keyword>
<dbReference type="PANTHER" id="PTHR35337">
    <property type="entry name" value="SLR1478 PROTEIN"/>
    <property type="match status" value="1"/>
</dbReference>
<dbReference type="AlphaFoldDB" id="A0A4Z0GJR2"/>
<evidence type="ECO:0000256" key="1">
    <source>
        <dbReference type="SAM" id="Phobius"/>
    </source>
</evidence>
<feature type="transmembrane region" description="Helical" evidence="1">
    <location>
        <begin position="120"/>
        <end position="144"/>
    </location>
</feature>
<keyword evidence="1" id="KW-0472">Membrane</keyword>
<feature type="transmembrane region" description="Helical" evidence="1">
    <location>
        <begin position="93"/>
        <end position="114"/>
    </location>
</feature>
<dbReference type="Proteomes" id="UP000298347">
    <property type="component" value="Unassembled WGS sequence"/>
</dbReference>
<dbReference type="PANTHER" id="PTHR35337:SF1">
    <property type="entry name" value="SLR1478 PROTEIN"/>
    <property type="match status" value="1"/>
</dbReference>
<keyword evidence="3" id="KW-1185">Reference proteome</keyword>
<comment type="caution">
    <text evidence="2">The sequence shown here is derived from an EMBL/GenBank/DDBJ whole genome shotgun (WGS) entry which is preliminary data.</text>
</comment>
<gene>
    <name evidence="2" type="ORF">E4665_13550</name>
</gene>
<proteinExistence type="predicted"/>
<protein>
    <submittedName>
        <fullName evidence="2">Stage II sporulation protein M</fullName>
    </submittedName>
</protein>
<dbReference type="OrthoDB" id="161024at2"/>
<dbReference type="InterPro" id="IPR002798">
    <property type="entry name" value="SpoIIM-like"/>
</dbReference>
<evidence type="ECO:0000313" key="3">
    <source>
        <dbReference type="Proteomes" id="UP000298347"/>
    </source>
</evidence>
<accession>A0A4Z0GJR2</accession>
<dbReference type="Pfam" id="PF01944">
    <property type="entry name" value="SpoIIM"/>
    <property type="match status" value="1"/>
</dbReference>
<sequence>MIDRIKSIYQDTYLQNVKVFLVGWIIFIFTAVVTAIVCGMLHVDLISILKDLNNNFPSYHSQFSSFIGIFLNNIKTCLQILIFSLIPILFFPWISIIFNGAVIGVVAYLIVAIHKNLFKMILLGLLPHGVIEISMFILCACFTIKIQRLWIDKIKNIFRSKLKKKPVDRLWIYYKQTFEQFVLIIIPGIAVAAFIEAFITSYLLDHFM</sequence>
<keyword evidence="1" id="KW-0812">Transmembrane</keyword>
<reference evidence="2 3" key="1">
    <citation type="journal article" date="2015" name="Int. J. Syst. Evol. Microbiol.">
        <title>Sporolactobacillus shoreae sp. nov. and Sporolactobacillus spathodeae sp. nov., two spore-forming lactic acid bacteria isolated from tree barks in Thailand.</title>
        <authorList>
            <person name="Thamacharoensuk T."/>
            <person name="Kitahara M."/>
            <person name="Ohkuma M."/>
            <person name="Thongchul N."/>
            <person name="Tanasupawat S."/>
        </authorList>
    </citation>
    <scope>NUCLEOTIDE SEQUENCE [LARGE SCALE GENOMIC DNA]</scope>
    <source>
        <strain evidence="2 3">BK92</strain>
    </source>
</reference>
<dbReference type="EMBL" id="SRJD01000017">
    <property type="protein sequence ID" value="TGA97059.1"/>
    <property type="molecule type" value="Genomic_DNA"/>
</dbReference>
<organism evidence="2 3">
    <name type="scientific">Sporolactobacillus shoreae</name>
    <dbReference type="NCBI Taxonomy" id="1465501"/>
    <lineage>
        <taxon>Bacteria</taxon>
        <taxon>Bacillati</taxon>
        <taxon>Bacillota</taxon>
        <taxon>Bacilli</taxon>
        <taxon>Bacillales</taxon>
        <taxon>Sporolactobacillaceae</taxon>
        <taxon>Sporolactobacillus</taxon>
    </lineage>
</organism>
<evidence type="ECO:0000313" key="2">
    <source>
        <dbReference type="EMBL" id="TGA97059.1"/>
    </source>
</evidence>
<dbReference type="RefSeq" id="WP_135349328.1">
    <property type="nucleotide sequence ID" value="NZ_SRJD01000017.1"/>
</dbReference>
<feature type="transmembrane region" description="Helical" evidence="1">
    <location>
        <begin position="63"/>
        <end position="86"/>
    </location>
</feature>
<feature type="transmembrane region" description="Helical" evidence="1">
    <location>
        <begin position="21"/>
        <end position="43"/>
    </location>
</feature>
<feature type="transmembrane region" description="Helical" evidence="1">
    <location>
        <begin position="181"/>
        <end position="204"/>
    </location>
</feature>
<name>A0A4Z0GJR2_9BACL</name>